<sequence length="194" mass="21940">MQKSVQITVYVVKPRMTNHEHVSGHRRRPLRNCGGGAGYDRKAQLLLYSQQLRNIACCEFQASRQKTETLKKVKEVIQIVSGYKSQEQVKEVLKIRTHPKVTETLQQIAASSNRQPPSAKKVVPEELQKPVHAKSPQPQPSCFRDWRSVLLPSFIEGIFGSRNGKDDAKNKKKLSVSLSEKMNAIMMSSRVCIS</sequence>
<organism evidence="2 3">
    <name type="scientific">Dendrobium chrysotoxum</name>
    <name type="common">Orchid</name>
    <dbReference type="NCBI Taxonomy" id="161865"/>
    <lineage>
        <taxon>Eukaryota</taxon>
        <taxon>Viridiplantae</taxon>
        <taxon>Streptophyta</taxon>
        <taxon>Embryophyta</taxon>
        <taxon>Tracheophyta</taxon>
        <taxon>Spermatophyta</taxon>
        <taxon>Magnoliopsida</taxon>
        <taxon>Liliopsida</taxon>
        <taxon>Asparagales</taxon>
        <taxon>Orchidaceae</taxon>
        <taxon>Epidendroideae</taxon>
        <taxon>Malaxideae</taxon>
        <taxon>Dendrobiinae</taxon>
        <taxon>Dendrobium</taxon>
    </lineage>
</organism>
<comment type="caution">
    <text evidence="2">The sequence shown here is derived from an EMBL/GenBank/DDBJ whole genome shotgun (WGS) entry which is preliminary data.</text>
</comment>
<name>A0AAV7H599_DENCH</name>
<proteinExistence type="predicted"/>
<dbReference type="EMBL" id="JAGFBR010000008">
    <property type="protein sequence ID" value="KAH0463537.1"/>
    <property type="molecule type" value="Genomic_DNA"/>
</dbReference>
<evidence type="ECO:0000256" key="1">
    <source>
        <dbReference type="SAM" id="MobiDB-lite"/>
    </source>
</evidence>
<evidence type="ECO:0000313" key="2">
    <source>
        <dbReference type="EMBL" id="KAH0463537.1"/>
    </source>
</evidence>
<feature type="region of interest" description="Disordered" evidence="1">
    <location>
        <begin position="108"/>
        <end position="139"/>
    </location>
</feature>
<accession>A0AAV7H599</accession>
<dbReference type="Proteomes" id="UP000775213">
    <property type="component" value="Unassembled WGS sequence"/>
</dbReference>
<protein>
    <submittedName>
        <fullName evidence="2">Uncharacterized protein</fullName>
    </submittedName>
</protein>
<reference evidence="2 3" key="1">
    <citation type="journal article" date="2021" name="Hortic Res">
        <title>Chromosome-scale assembly of the Dendrobium chrysotoxum genome enhances the understanding of orchid evolution.</title>
        <authorList>
            <person name="Zhang Y."/>
            <person name="Zhang G.Q."/>
            <person name="Zhang D."/>
            <person name="Liu X.D."/>
            <person name="Xu X.Y."/>
            <person name="Sun W.H."/>
            <person name="Yu X."/>
            <person name="Zhu X."/>
            <person name="Wang Z.W."/>
            <person name="Zhao X."/>
            <person name="Zhong W.Y."/>
            <person name="Chen H."/>
            <person name="Yin W.L."/>
            <person name="Huang T."/>
            <person name="Niu S.C."/>
            <person name="Liu Z.J."/>
        </authorList>
    </citation>
    <scope>NUCLEOTIDE SEQUENCE [LARGE SCALE GENOMIC DNA]</scope>
    <source>
        <strain evidence="2">Lindl</strain>
    </source>
</reference>
<keyword evidence="3" id="KW-1185">Reference proteome</keyword>
<dbReference type="AlphaFoldDB" id="A0AAV7H599"/>
<evidence type="ECO:0000313" key="3">
    <source>
        <dbReference type="Proteomes" id="UP000775213"/>
    </source>
</evidence>
<gene>
    <name evidence="2" type="ORF">IEQ34_008119</name>
</gene>